<sequence>MKSQLFIVLLAITVNTYGQTSLIRIYNASEILLEANKLTDTWRLLKDVESTCDKTDTLYPYIVWNSLSTTTRLELYYRLKAKFDSSFYFGQQSLQLIEKGAPYFKETFVNRKYWMYKNLVVSSFGAGKPEQAKKYQHLLYKAYKNKKLPEGMDQYYNFTYFKWKDKNVWGYEWYPEPGDPDAKGRYSKIIYYVYSTNEDGSDKEQLYRLHVQRSHNNDNALKLNYVLIKQLENAQNEVSGTLYGYTYNRKINYAKLQADVKAVLMENYYPDTQAVVIKR</sequence>
<evidence type="ECO:0000313" key="2">
    <source>
        <dbReference type="Proteomes" id="UP000263900"/>
    </source>
</evidence>
<dbReference type="EMBL" id="CP032157">
    <property type="protein sequence ID" value="AXY74487.1"/>
    <property type="molecule type" value="Genomic_DNA"/>
</dbReference>
<dbReference type="KEGG" id="pseg:D3H65_11075"/>
<name>A0A3B7MLC3_9BACT</name>
<gene>
    <name evidence="1" type="ORF">D3H65_11075</name>
</gene>
<reference evidence="1 2" key="1">
    <citation type="submission" date="2018-09" db="EMBL/GenBank/DDBJ databases">
        <title>Genome sequencing of strain 6GH32-13.</title>
        <authorList>
            <person name="Weon H.-Y."/>
            <person name="Heo J."/>
            <person name="Kwon S.-W."/>
        </authorList>
    </citation>
    <scope>NUCLEOTIDE SEQUENCE [LARGE SCALE GENOMIC DNA]</scope>
    <source>
        <strain evidence="1 2">5GH32-13</strain>
    </source>
</reference>
<proteinExistence type="predicted"/>
<accession>A0A3B7MLC3</accession>
<organism evidence="1 2">
    <name type="scientific">Paraflavitalea soli</name>
    <dbReference type="NCBI Taxonomy" id="2315862"/>
    <lineage>
        <taxon>Bacteria</taxon>
        <taxon>Pseudomonadati</taxon>
        <taxon>Bacteroidota</taxon>
        <taxon>Chitinophagia</taxon>
        <taxon>Chitinophagales</taxon>
        <taxon>Chitinophagaceae</taxon>
        <taxon>Paraflavitalea</taxon>
    </lineage>
</organism>
<protein>
    <submittedName>
        <fullName evidence="1">Uncharacterized protein</fullName>
    </submittedName>
</protein>
<dbReference type="AlphaFoldDB" id="A0A3B7MLC3"/>
<dbReference type="Proteomes" id="UP000263900">
    <property type="component" value="Chromosome"/>
</dbReference>
<evidence type="ECO:0000313" key="1">
    <source>
        <dbReference type="EMBL" id="AXY74487.1"/>
    </source>
</evidence>
<keyword evidence="2" id="KW-1185">Reference proteome</keyword>
<dbReference type="OrthoDB" id="1418830at2"/>
<dbReference type="RefSeq" id="WP_119050374.1">
    <property type="nucleotide sequence ID" value="NZ_CP032157.1"/>
</dbReference>